<reference evidence="4" key="2">
    <citation type="journal article" date="2021" name="PeerJ">
        <title>Extensive microbial diversity within the chicken gut microbiome revealed by metagenomics and culture.</title>
        <authorList>
            <person name="Gilroy R."/>
            <person name="Ravi A."/>
            <person name="Getino M."/>
            <person name="Pursley I."/>
            <person name="Horton D.L."/>
            <person name="Alikhan N.F."/>
            <person name="Baker D."/>
            <person name="Gharbi K."/>
            <person name="Hall N."/>
            <person name="Watson M."/>
            <person name="Adriaenssens E.M."/>
            <person name="Foster-Nyarko E."/>
            <person name="Jarju S."/>
            <person name="Secka A."/>
            <person name="Antonio M."/>
            <person name="Oren A."/>
            <person name="Chaudhuri R.R."/>
            <person name="La Ragione R."/>
            <person name="Hildebrand F."/>
            <person name="Pallen M.J."/>
        </authorList>
    </citation>
    <scope>NUCLEOTIDE SEQUENCE</scope>
    <source>
        <strain evidence="4">ChiGjej1B1-2707</strain>
    </source>
</reference>
<dbReference type="Proteomes" id="UP000824261">
    <property type="component" value="Unassembled WGS sequence"/>
</dbReference>
<protein>
    <recommendedName>
        <fullName evidence="2">Anti-sigma factor antagonist</fullName>
    </recommendedName>
</protein>
<dbReference type="PANTHER" id="PTHR33495:SF2">
    <property type="entry name" value="ANTI-SIGMA FACTOR ANTAGONIST TM_1081-RELATED"/>
    <property type="match status" value="1"/>
</dbReference>
<sequence length="100" mass="10925">MSLDIVKNRDGGVLEVVLSGRLDTNTSPDLEVVVKRELDGVEELVLDMAGLEYVSSAGLRVILAAHKAMLAQGTMVVRSPREEIRNIFDLTGFLDILTVE</sequence>
<evidence type="ECO:0000256" key="1">
    <source>
        <dbReference type="ARBA" id="ARBA00009013"/>
    </source>
</evidence>
<name>A0A9D1D4J0_9ACTN</name>
<dbReference type="Gene3D" id="3.30.750.24">
    <property type="entry name" value="STAS domain"/>
    <property type="match status" value="1"/>
</dbReference>
<dbReference type="AlphaFoldDB" id="A0A9D1D4J0"/>
<comment type="similarity">
    <text evidence="1 2">Belongs to the anti-sigma-factor antagonist family.</text>
</comment>
<dbReference type="PANTHER" id="PTHR33495">
    <property type="entry name" value="ANTI-SIGMA FACTOR ANTAGONIST TM_1081-RELATED-RELATED"/>
    <property type="match status" value="1"/>
</dbReference>
<proteinExistence type="inferred from homology"/>
<evidence type="ECO:0000259" key="3">
    <source>
        <dbReference type="PROSITE" id="PS50801"/>
    </source>
</evidence>
<dbReference type="PROSITE" id="PS50801">
    <property type="entry name" value="STAS"/>
    <property type="match status" value="1"/>
</dbReference>
<dbReference type="NCBIfam" id="TIGR00377">
    <property type="entry name" value="ant_ant_sig"/>
    <property type="match status" value="1"/>
</dbReference>
<feature type="domain" description="STAS" evidence="3">
    <location>
        <begin position="3"/>
        <end position="100"/>
    </location>
</feature>
<evidence type="ECO:0000313" key="5">
    <source>
        <dbReference type="Proteomes" id="UP000824261"/>
    </source>
</evidence>
<dbReference type="InterPro" id="IPR036513">
    <property type="entry name" value="STAS_dom_sf"/>
</dbReference>
<evidence type="ECO:0000313" key="4">
    <source>
        <dbReference type="EMBL" id="HIR01592.1"/>
    </source>
</evidence>
<dbReference type="EMBL" id="DVGB01000059">
    <property type="protein sequence ID" value="HIR01592.1"/>
    <property type="molecule type" value="Genomic_DNA"/>
</dbReference>
<gene>
    <name evidence="4" type="ORF">IAA69_04940</name>
</gene>
<accession>A0A9D1D4J0</accession>
<organism evidence="4 5">
    <name type="scientific">Candidatus Aveggerthella stercoripullorum</name>
    <dbReference type="NCBI Taxonomy" id="2840688"/>
    <lineage>
        <taxon>Bacteria</taxon>
        <taxon>Bacillati</taxon>
        <taxon>Actinomycetota</taxon>
        <taxon>Coriobacteriia</taxon>
        <taxon>Eggerthellales</taxon>
        <taxon>Eggerthellaceae</taxon>
        <taxon>Eggerthellaceae incertae sedis</taxon>
        <taxon>Candidatus Aveggerthella</taxon>
    </lineage>
</organism>
<dbReference type="Pfam" id="PF01740">
    <property type="entry name" value="STAS"/>
    <property type="match status" value="1"/>
</dbReference>
<dbReference type="SUPFAM" id="SSF52091">
    <property type="entry name" value="SpoIIaa-like"/>
    <property type="match status" value="1"/>
</dbReference>
<dbReference type="InterPro" id="IPR003658">
    <property type="entry name" value="Anti-sigma_ant"/>
</dbReference>
<dbReference type="InterPro" id="IPR002645">
    <property type="entry name" value="STAS_dom"/>
</dbReference>
<evidence type="ECO:0000256" key="2">
    <source>
        <dbReference type="RuleBase" id="RU003749"/>
    </source>
</evidence>
<comment type="caution">
    <text evidence="4">The sequence shown here is derived from an EMBL/GenBank/DDBJ whole genome shotgun (WGS) entry which is preliminary data.</text>
</comment>
<dbReference type="GO" id="GO:0043856">
    <property type="term" value="F:anti-sigma factor antagonist activity"/>
    <property type="evidence" value="ECO:0007669"/>
    <property type="project" value="InterPro"/>
</dbReference>
<reference evidence="4" key="1">
    <citation type="submission" date="2020-10" db="EMBL/GenBank/DDBJ databases">
        <authorList>
            <person name="Gilroy R."/>
        </authorList>
    </citation>
    <scope>NUCLEOTIDE SEQUENCE</scope>
    <source>
        <strain evidence="4">ChiGjej1B1-2707</strain>
    </source>
</reference>
<dbReference type="CDD" id="cd07043">
    <property type="entry name" value="STAS_anti-anti-sigma_factors"/>
    <property type="match status" value="1"/>
</dbReference>